<dbReference type="GO" id="GO:0003723">
    <property type="term" value="F:RNA binding"/>
    <property type="evidence" value="ECO:0007669"/>
    <property type="project" value="InterPro"/>
</dbReference>
<dbReference type="NCBIfam" id="TIGR00756">
    <property type="entry name" value="PPR"/>
    <property type="match status" value="5"/>
</dbReference>
<dbReference type="Gene3D" id="1.25.40.10">
    <property type="entry name" value="Tetratricopeptide repeat domain"/>
    <property type="match status" value="6"/>
</dbReference>
<evidence type="ECO:0000313" key="3">
    <source>
        <dbReference type="Proteomes" id="UP000515121"/>
    </source>
</evidence>
<evidence type="ECO:0000256" key="1">
    <source>
        <dbReference type="ARBA" id="ARBA00022737"/>
    </source>
</evidence>
<feature type="repeat" description="PPR" evidence="2">
    <location>
        <begin position="369"/>
        <end position="403"/>
    </location>
</feature>
<dbReference type="AlphaFoldDB" id="A0A6P6BI66"/>
<dbReference type="InterPro" id="IPR046848">
    <property type="entry name" value="E_motif"/>
</dbReference>
<accession>A0A6P6BI66</accession>
<evidence type="ECO:0000256" key="2">
    <source>
        <dbReference type="PROSITE-ProRule" id="PRU00708"/>
    </source>
</evidence>
<dbReference type="GeneID" id="111318280"/>
<dbReference type="Pfam" id="PF13041">
    <property type="entry name" value="PPR_2"/>
    <property type="match status" value="2"/>
</dbReference>
<dbReference type="Proteomes" id="UP000515121">
    <property type="component" value="Unplaced"/>
</dbReference>
<dbReference type="FunFam" id="1.25.40.10:FF:000090">
    <property type="entry name" value="Pentatricopeptide repeat-containing protein, chloroplastic"/>
    <property type="match status" value="1"/>
</dbReference>
<dbReference type="FunFam" id="1.25.40.10:FF:000436">
    <property type="entry name" value="Pentatricopeptide repeat-containing protein At5g39350 family"/>
    <property type="match status" value="1"/>
</dbReference>
<feature type="repeat" description="PPR" evidence="2">
    <location>
        <begin position="267"/>
        <end position="301"/>
    </location>
</feature>
<gene>
    <name evidence="4" type="primary">LOC111318280</name>
</gene>
<dbReference type="FunFam" id="1.25.40.10:FF:000284">
    <property type="entry name" value="Pentatricopeptide repeat-containing protein"/>
    <property type="match status" value="1"/>
</dbReference>
<proteinExistence type="predicted"/>
<dbReference type="RefSeq" id="XP_022776776.1">
    <property type="nucleotide sequence ID" value="XM_022921041.1"/>
</dbReference>
<dbReference type="Pfam" id="PF01535">
    <property type="entry name" value="PPR"/>
    <property type="match status" value="5"/>
</dbReference>
<dbReference type="FunFam" id="1.25.40.10:FF:000344">
    <property type="entry name" value="Pentatricopeptide repeat-containing protein"/>
    <property type="match status" value="1"/>
</dbReference>
<feature type="repeat" description="PPR" evidence="2">
    <location>
        <begin position="166"/>
        <end position="200"/>
    </location>
</feature>
<keyword evidence="1" id="KW-0677">Repeat</keyword>
<sequence>MTTLYMPLFRSCTNLRSLAQLHAYLLVSGLHHDPLPSTKLIESYAQMGSFQSSKLVFKTFPNPDSFMWGVLIKCSVWNSFFQEAIFLYHTMINNSQVQISNFIFPSVLRACSGSGHLGIGGTVHGTIIKNGFDDDSVIQTSLLCMYGELGCLSYAKKVFDEMPIRDLVSWSSIVMSYVENWKASEGLEMFRLMVLEGTRPDSVTMLSVAEACGELGFFKLARLVHGYIVRREIENDGSLTNSLVAMYSKCSDLRSAERIFLNVTNRSVALWTAMISSYNRSGRLADALKAFFDMLDSRVEPNSVTIMSVLGSYAGLGWLREGKSAHCYIIRKEMDPEYDVLGPFFIELYLKCGELNYAEKVLHMVGERNIVSWNMFISICTGKGLLIEALVCFVQMQTRGLMPDSYSLASSLSASADGGLLQIGDQIHGHIIKKGLSDEFVQNSLIDMYSKCGLTELAYMIFDKIKEKSVVTWNSMICGFSQNGNSVQAINLFNQMYLNALEMNDVTFLSVLQACSNLGYLEKGKWLHHKLLTYGIRRDLYIDTALTDMYAKCGDLLMAQRVFDIMSEKSVVSWSVMIAGYGAHGRVNAAISLFNRMVESGVKPNQITFMNILSACSHAGSIEDGKSFFNSMRDFGVEPNSEHYASMVDLLSRGGDLNEAYRIIKSMPFPADASIWSALLNGCRIHHRMDMIKTIEQDLLDINTDDTGYYTLLSNIYAEEGNWKEFGKLRSVMKSIGLRKVPGYSIIELDKRVYRFGVGDTSLLKTEETLSFLENFQILAQEQVRNLENNNSMIDAVIISKDVY</sequence>
<dbReference type="InterPro" id="IPR046960">
    <property type="entry name" value="PPR_At4g14850-like_plant"/>
</dbReference>
<dbReference type="PROSITE" id="PS51375">
    <property type="entry name" value="PPR"/>
    <property type="match status" value="7"/>
</dbReference>
<name>A0A6P6BI66_DURZI</name>
<keyword evidence="3" id="KW-1185">Reference proteome</keyword>
<dbReference type="PANTHER" id="PTHR47926">
    <property type="entry name" value="PENTATRICOPEPTIDE REPEAT-CONTAINING PROTEIN"/>
    <property type="match status" value="1"/>
</dbReference>
<dbReference type="PANTHER" id="PTHR47926:SF344">
    <property type="entry name" value="OS07G0636900 PROTEIN"/>
    <property type="match status" value="1"/>
</dbReference>
<feature type="repeat" description="PPR" evidence="2">
    <location>
        <begin position="570"/>
        <end position="604"/>
    </location>
</feature>
<organism evidence="3 4">
    <name type="scientific">Durio zibethinus</name>
    <name type="common">Durian</name>
    <dbReference type="NCBI Taxonomy" id="66656"/>
    <lineage>
        <taxon>Eukaryota</taxon>
        <taxon>Viridiplantae</taxon>
        <taxon>Streptophyta</taxon>
        <taxon>Embryophyta</taxon>
        <taxon>Tracheophyta</taxon>
        <taxon>Spermatophyta</taxon>
        <taxon>Magnoliopsida</taxon>
        <taxon>eudicotyledons</taxon>
        <taxon>Gunneridae</taxon>
        <taxon>Pentapetalae</taxon>
        <taxon>rosids</taxon>
        <taxon>malvids</taxon>
        <taxon>Malvales</taxon>
        <taxon>Malvaceae</taxon>
        <taxon>Helicteroideae</taxon>
        <taxon>Durio</taxon>
    </lineage>
</organism>
<protein>
    <submittedName>
        <fullName evidence="4">Pentatricopeptide repeat-containing protein At1g69350, mitochondrial</fullName>
    </submittedName>
</protein>
<dbReference type="GO" id="GO:0009451">
    <property type="term" value="P:RNA modification"/>
    <property type="evidence" value="ECO:0007669"/>
    <property type="project" value="InterPro"/>
</dbReference>
<feature type="repeat" description="PPR" evidence="2">
    <location>
        <begin position="438"/>
        <end position="468"/>
    </location>
</feature>
<feature type="repeat" description="PPR" evidence="2">
    <location>
        <begin position="605"/>
        <end position="639"/>
    </location>
</feature>
<dbReference type="InterPro" id="IPR002885">
    <property type="entry name" value="PPR_rpt"/>
</dbReference>
<dbReference type="KEGG" id="dzi:111318280"/>
<feature type="repeat" description="PPR" evidence="2">
    <location>
        <begin position="469"/>
        <end position="503"/>
    </location>
</feature>
<dbReference type="OrthoDB" id="185373at2759"/>
<dbReference type="Pfam" id="PF20431">
    <property type="entry name" value="E_motif"/>
    <property type="match status" value="1"/>
</dbReference>
<evidence type="ECO:0000313" key="4">
    <source>
        <dbReference type="RefSeq" id="XP_022776776.1"/>
    </source>
</evidence>
<dbReference type="InterPro" id="IPR011990">
    <property type="entry name" value="TPR-like_helical_dom_sf"/>
</dbReference>
<reference evidence="4" key="1">
    <citation type="submission" date="2025-08" db="UniProtKB">
        <authorList>
            <consortium name="RefSeq"/>
        </authorList>
    </citation>
    <scope>IDENTIFICATION</scope>
    <source>
        <tissue evidence="4">Fruit stalk</tissue>
    </source>
</reference>